<evidence type="ECO:0000259" key="3">
    <source>
        <dbReference type="PROSITE" id="PS50405"/>
    </source>
</evidence>
<dbReference type="SUPFAM" id="SSF52833">
    <property type="entry name" value="Thioredoxin-like"/>
    <property type="match status" value="1"/>
</dbReference>
<dbReference type="EC" id="5.2.1.2" evidence="4"/>
<dbReference type="Gene3D" id="3.40.30.10">
    <property type="entry name" value="Glutaredoxin"/>
    <property type="match status" value="1"/>
</dbReference>
<evidence type="ECO:0000256" key="1">
    <source>
        <dbReference type="ARBA" id="ARBA00010007"/>
    </source>
</evidence>
<dbReference type="AlphaFoldDB" id="A0A8J4HAP7"/>
<evidence type="ECO:0000259" key="2">
    <source>
        <dbReference type="PROSITE" id="PS50404"/>
    </source>
</evidence>
<dbReference type="GO" id="GO:0016034">
    <property type="term" value="F:maleylacetoacetate isomerase activity"/>
    <property type="evidence" value="ECO:0007669"/>
    <property type="project" value="UniProtKB-EC"/>
</dbReference>
<proteinExistence type="inferred from homology"/>
<dbReference type="GO" id="GO:0006559">
    <property type="term" value="P:L-phenylalanine catabolic process"/>
    <property type="evidence" value="ECO:0007669"/>
    <property type="project" value="TreeGrafter"/>
</dbReference>
<dbReference type="Pfam" id="PF13409">
    <property type="entry name" value="GST_N_2"/>
    <property type="match status" value="1"/>
</dbReference>
<dbReference type="PANTHER" id="PTHR42673:SF21">
    <property type="entry name" value="GLUTATHIONE S-TRANSFERASE YFCF"/>
    <property type="match status" value="1"/>
</dbReference>
<dbReference type="PROSITE" id="PS50405">
    <property type="entry name" value="GST_CTER"/>
    <property type="match status" value="1"/>
</dbReference>
<dbReference type="InterPro" id="IPR040079">
    <property type="entry name" value="Glutathione_S-Trfase"/>
</dbReference>
<dbReference type="InterPro" id="IPR005955">
    <property type="entry name" value="GST_Zeta"/>
</dbReference>
<dbReference type="SFLD" id="SFLDG00358">
    <property type="entry name" value="Main_(cytGST)"/>
    <property type="match status" value="1"/>
</dbReference>
<comment type="caution">
    <text evidence="4">The sequence shown here is derived from an EMBL/GenBank/DDBJ whole genome shotgun (WGS) entry which is preliminary data.</text>
</comment>
<dbReference type="InterPro" id="IPR036282">
    <property type="entry name" value="Glutathione-S-Trfase_C_sf"/>
</dbReference>
<dbReference type="InterPro" id="IPR036249">
    <property type="entry name" value="Thioredoxin-like_sf"/>
</dbReference>
<dbReference type="InterPro" id="IPR034330">
    <property type="entry name" value="GST_Zeta_C"/>
</dbReference>
<dbReference type="InterPro" id="IPR010987">
    <property type="entry name" value="Glutathione-S-Trfase_C-like"/>
</dbReference>
<keyword evidence="4" id="KW-0413">Isomerase</keyword>
<dbReference type="PANTHER" id="PTHR42673">
    <property type="entry name" value="MALEYLACETOACETATE ISOMERASE"/>
    <property type="match status" value="1"/>
</dbReference>
<sequence>MRLYDYFRSSAAYRVRIALNLKGLAYESEEVHLLRDGGAQFQPAYRALNPQSRVPSLLLDDGAVLIQSPAILEWLEETHPAPPLLPPEPLARARVRAVFSVIACDIHPLNNLAVLNYLRDELHQDSGAVESWYRHWVIEGFRAVEALIEARPFCFGETPCLADVALVPQVANARRLAVPFDDFPKIAAVDAACAGLDAFARARPEAVNPHS</sequence>
<dbReference type="EMBL" id="DTQM01000079">
    <property type="protein sequence ID" value="HGC42390.1"/>
    <property type="molecule type" value="Genomic_DNA"/>
</dbReference>
<feature type="domain" description="GST C-terminal" evidence="3">
    <location>
        <begin position="88"/>
        <end position="211"/>
    </location>
</feature>
<name>A0A8J4HAP7_9PROT</name>
<dbReference type="CDD" id="cd03191">
    <property type="entry name" value="GST_C_Zeta"/>
    <property type="match status" value="1"/>
</dbReference>
<dbReference type="SFLD" id="SFLDS00019">
    <property type="entry name" value="Glutathione_Transferase_(cytos"/>
    <property type="match status" value="1"/>
</dbReference>
<feature type="domain" description="GST N-terminal" evidence="2">
    <location>
        <begin position="1"/>
        <end position="83"/>
    </location>
</feature>
<dbReference type="Gene3D" id="1.20.1050.10">
    <property type="match status" value="1"/>
</dbReference>
<dbReference type="NCBIfam" id="TIGR01262">
    <property type="entry name" value="maiA"/>
    <property type="match status" value="1"/>
</dbReference>
<protein>
    <submittedName>
        <fullName evidence="4">Maleylacetoacetate isomerase</fullName>
        <ecNumber evidence="4">5.2.1.2</ecNumber>
    </submittedName>
</protein>
<reference evidence="4" key="1">
    <citation type="journal article" date="2020" name="mSystems">
        <title>Genome- and Community-Level Interaction Insights into Carbon Utilization and Element Cycling Functions of Hydrothermarchaeota in Hydrothermal Sediment.</title>
        <authorList>
            <person name="Zhou Z."/>
            <person name="Liu Y."/>
            <person name="Xu W."/>
            <person name="Pan J."/>
            <person name="Luo Z.H."/>
            <person name="Li M."/>
        </authorList>
    </citation>
    <scope>NUCLEOTIDE SEQUENCE</scope>
    <source>
        <strain evidence="4">SpSt-997</strain>
    </source>
</reference>
<organism evidence="4">
    <name type="scientific">Acidicaldus sp</name>
    <dbReference type="NCBI Taxonomy" id="1872105"/>
    <lineage>
        <taxon>Bacteria</taxon>
        <taxon>Pseudomonadati</taxon>
        <taxon>Pseudomonadota</taxon>
        <taxon>Alphaproteobacteria</taxon>
        <taxon>Acetobacterales</taxon>
        <taxon>Acetobacteraceae</taxon>
        <taxon>Acidicaldus</taxon>
    </lineage>
</organism>
<gene>
    <name evidence="4" type="primary">maiA</name>
    <name evidence="4" type="ORF">ENY07_04075</name>
</gene>
<evidence type="ECO:0000313" key="4">
    <source>
        <dbReference type="EMBL" id="HGC42390.1"/>
    </source>
</evidence>
<dbReference type="InterPro" id="IPR034333">
    <property type="entry name" value="GST_Zeta_N"/>
</dbReference>
<dbReference type="PROSITE" id="PS50404">
    <property type="entry name" value="GST_NTER"/>
    <property type="match status" value="1"/>
</dbReference>
<dbReference type="CDD" id="cd03042">
    <property type="entry name" value="GST_N_Zeta"/>
    <property type="match status" value="1"/>
</dbReference>
<dbReference type="GO" id="GO:0004364">
    <property type="term" value="F:glutathione transferase activity"/>
    <property type="evidence" value="ECO:0007669"/>
    <property type="project" value="TreeGrafter"/>
</dbReference>
<dbReference type="GO" id="GO:0005737">
    <property type="term" value="C:cytoplasm"/>
    <property type="evidence" value="ECO:0007669"/>
    <property type="project" value="InterPro"/>
</dbReference>
<dbReference type="InterPro" id="IPR004045">
    <property type="entry name" value="Glutathione_S-Trfase_N"/>
</dbReference>
<dbReference type="SUPFAM" id="SSF47616">
    <property type="entry name" value="GST C-terminal domain-like"/>
    <property type="match status" value="1"/>
</dbReference>
<comment type="similarity">
    <text evidence="1">Belongs to the GST superfamily. Zeta family.</text>
</comment>
<accession>A0A8J4HAP7</accession>
<dbReference type="GO" id="GO:0006749">
    <property type="term" value="P:glutathione metabolic process"/>
    <property type="evidence" value="ECO:0007669"/>
    <property type="project" value="TreeGrafter"/>
</dbReference>